<comment type="catalytic activity">
    <reaction evidence="2 3">
        <text>[protein]-L-glutamate 5-O-methyl ester + H2O = L-glutamyl-[protein] + methanol + H(+)</text>
        <dbReference type="Rhea" id="RHEA:23236"/>
        <dbReference type="Rhea" id="RHEA-COMP:10208"/>
        <dbReference type="Rhea" id="RHEA-COMP:10311"/>
        <dbReference type="ChEBI" id="CHEBI:15377"/>
        <dbReference type="ChEBI" id="CHEBI:15378"/>
        <dbReference type="ChEBI" id="CHEBI:17790"/>
        <dbReference type="ChEBI" id="CHEBI:29973"/>
        <dbReference type="ChEBI" id="CHEBI:82795"/>
        <dbReference type="EC" id="3.1.1.61"/>
    </reaction>
</comment>
<dbReference type="Proteomes" id="UP000886657">
    <property type="component" value="Unassembled WGS sequence"/>
</dbReference>
<dbReference type="Gene3D" id="3.40.50.2300">
    <property type="match status" value="1"/>
</dbReference>
<comment type="caution">
    <text evidence="9">The sequence shown here is derived from an EMBL/GenBank/DDBJ whole genome shotgun (WGS) entry which is preliminary data.</text>
</comment>
<comment type="function">
    <text evidence="3">Involved in chemotaxis. Part of a chemotaxis signal transduction system that modulates chemotaxis in response to various stimuli. Catalyzes the demethylation of specific methylglutamate residues introduced into the chemoreceptors (methyl-accepting chemotaxis proteins or MCP) by CheR. Also mediates the irreversible deamidation of specific glutamine residues to glutamic acid.</text>
</comment>
<dbReference type="CDD" id="cd16432">
    <property type="entry name" value="CheB_Rec"/>
    <property type="match status" value="1"/>
</dbReference>
<dbReference type="SMART" id="SM00448">
    <property type="entry name" value="REC"/>
    <property type="match status" value="1"/>
</dbReference>
<dbReference type="Pfam" id="PF01339">
    <property type="entry name" value="CheB_methylest"/>
    <property type="match status" value="1"/>
</dbReference>
<dbReference type="Pfam" id="PF00072">
    <property type="entry name" value="Response_reg"/>
    <property type="match status" value="1"/>
</dbReference>
<dbReference type="GO" id="GO:0050568">
    <property type="term" value="F:protein-glutamine glutaminase activity"/>
    <property type="evidence" value="ECO:0007669"/>
    <property type="project" value="UniProtKB-UniRule"/>
</dbReference>
<dbReference type="PIRSF" id="PIRSF000876">
    <property type="entry name" value="RR_chemtxs_CheB"/>
    <property type="match status" value="1"/>
</dbReference>
<dbReference type="InterPro" id="IPR008248">
    <property type="entry name" value="CheB-like"/>
</dbReference>
<dbReference type="InterPro" id="IPR001789">
    <property type="entry name" value="Sig_transdc_resp-reg_receiver"/>
</dbReference>
<comment type="PTM">
    <text evidence="3">Phosphorylated by CheA. Phosphorylation of the N-terminal regulatory domain activates the methylesterase activity.</text>
</comment>
<feature type="compositionally biased region" description="Pro residues" evidence="6">
    <location>
        <begin position="143"/>
        <end position="168"/>
    </location>
</feature>
<keyword evidence="3" id="KW-0963">Cytoplasm</keyword>
<comment type="subcellular location">
    <subcellularLocation>
        <location evidence="3">Cytoplasm</location>
    </subcellularLocation>
</comment>
<evidence type="ECO:0000256" key="1">
    <source>
        <dbReference type="ARBA" id="ARBA00022801"/>
    </source>
</evidence>
<keyword evidence="3 4" id="KW-0145">Chemotaxis</keyword>
<gene>
    <name evidence="3" type="primary">cheB</name>
    <name evidence="9" type="ORF">IPP58_02440</name>
</gene>
<feature type="active site" evidence="3 4">
    <location>
        <position position="195"/>
    </location>
</feature>
<dbReference type="SUPFAM" id="SSF52738">
    <property type="entry name" value="Methylesterase CheB, C-terminal domain"/>
    <property type="match status" value="1"/>
</dbReference>
<dbReference type="GO" id="GO:0006935">
    <property type="term" value="P:chemotaxis"/>
    <property type="evidence" value="ECO:0007669"/>
    <property type="project" value="UniProtKB-UniRule"/>
</dbReference>
<comment type="similarity">
    <text evidence="3">Belongs to the CheB family.</text>
</comment>
<dbReference type="NCBIfam" id="NF009206">
    <property type="entry name" value="PRK12555.1"/>
    <property type="match status" value="1"/>
</dbReference>
<evidence type="ECO:0000313" key="9">
    <source>
        <dbReference type="EMBL" id="MBK9795353.1"/>
    </source>
</evidence>
<dbReference type="GO" id="GO:0008984">
    <property type="term" value="F:protein-glutamate methylesterase activity"/>
    <property type="evidence" value="ECO:0007669"/>
    <property type="project" value="UniProtKB-UniRule"/>
</dbReference>
<organism evidence="9 10">
    <name type="scientific">Candidatus Geothrix skivensis</name>
    <dbReference type="NCBI Taxonomy" id="2954439"/>
    <lineage>
        <taxon>Bacteria</taxon>
        <taxon>Pseudomonadati</taxon>
        <taxon>Acidobacteriota</taxon>
        <taxon>Holophagae</taxon>
        <taxon>Holophagales</taxon>
        <taxon>Holophagaceae</taxon>
        <taxon>Geothrix</taxon>
    </lineage>
</organism>
<dbReference type="SUPFAM" id="SSF52172">
    <property type="entry name" value="CheY-like"/>
    <property type="match status" value="1"/>
</dbReference>
<dbReference type="EC" id="3.1.1.61" evidence="3"/>
<evidence type="ECO:0000259" key="8">
    <source>
        <dbReference type="PROSITE" id="PS50122"/>
    </source>
</evidence>
<dbReference type="PROSITE" id="PS50122">
    <property type="entry name" value="CHEB"/>
    <property type="match status" value="1"/>
</dbReference>
<dbReference type="PANTHER" id="PTHR42872">
    <property type="entry name" value="PROTEIN-GLUTAMATE METHYLESTERASE/PROTEIN-GLUTAMINE GLUTAMINASE"/>
    <property type="match status" value="1"/>
</dbReference>
<evidence type="ECO:0000256" key="6">
    <source>
        <dbReference type="SAM" id="MobiDB-lite"/>
    </source>
</evidence>
<evidence type="ECO:0000256" key="2">
    <source>
        <dbReference type="ARBA" id="ARBA00048267"/>
    </source>
</evidence>
<dbReference type="InterPro" id="IPR011006">
    <property type="entry name" value="CheY-like_superfamily"/>
</dbReference>
<dbReference type="InterPro" id="IPR035909">
    <property type="entry name" value="CheB_C"/>
</dbReference>
<feature type="region of interest" description="Disordered" evidence="6">
    <location>
        <begin position="137"/>
        <end position="183"/>
    </location>
</feature>
<dbReference type="AlphaFoldDB" id="A0A9D7SEC7"/>
<evidence type="ECO:0000313" key="10">
    <source>
        <dbReference type="Proteomes" id="UP000886657"/>
    </source>
</evidence>
<sequence>MMTIRILVVDDSPFMRKSLQKMLEEAPDLRVVATARDGIDALEKIAEHKPDLVTLDIEMPRMDGLTCLKRIMAEFPLPVLMVSSLTQEGAQSTLDALSLGALDFIPKESGYASASIMQIQHDLQEKVRRLASSPRFHRLPQAPHAPPAGAPQPATAPPSVTPTPPRPATTPKAPLHPGTGLASSPQAELLLIGSSTGGPKALQDILPTLPANLPVPCLIVQHMPSTFTKPFADRLDGLCQVHVKEAEQGEPLKAGTVYIAPGGIHMTYGARGPKGCIELSPEPVSSLHRPSVDVLFLSVAELFRGQVLAGILTGMGSDGAKGMEQLKKKGAHTLAEAEESCVVYGMPRAAVERGCVDLAAPLGEIPGHLRRHFRV</sequence>
<dbReference type="GO" id="GO:0000156">
    <property type="term" value="F:phosphorelay response regulator activity"/>
    <property type="evidence" value="ECO:0007669"/>
    <property type="project" value="InterPro"/>
</dbReference>
<feature type="domain" description="Response regulatory" evidence="7">
    <location>
        <begin position="5"/>
        <end position="122"/>
    </location>
</feature>
<dbReference type="CDD" id="cd17541">
    <property type="entry name" value="REC_CheB-like"/>
    <property type="match status" value="1"/>
</dbReference>
<feature type="active site" evidence="3 4">
    <location>
        <position position="222"/>
    </location>
</feature>
<evidence type="ECO:0000259" key="7">
    <source>
        <dbReference type="PROSITE" id="PS50110"/>
    </source>
</evidence>
<evidence type="ECO:0000256" key="5">
    <source>
        <dbReference type="PROSITE-ProRule" id="PRU00169"/>
    </source>
</evidence>
<reference evidence="9" key="1">
    <citation type="submission" date="2020-10" db="EMBL/GenBank/DDBJ databases">
        <title>Connecting structure to function with the recovery of over 1000 high-quality activated sludge metagenome-assembled genomes encoding full-length rRNA genes using long-read sequencing.</title>
        <authorList>
            <person name="Singleton C.M."/>
            <person name="Petriglieri F."/>
            <person name="Kristensen J.M."/>
            <person name="Kirkegaard R.H."/>
            <person name="Michaelsen T.Y."/>
            <person name="Andersen M.H."/>
            <person name="Karst S.M."/>
            <person name="Dueholm M.S."/>
            <person name="Nielsen P.H."/>
            <person name="Albertsen M."/>
        </authorList>
    </citation>
    <scope>NUCLEOTIDE SEQUENCE</scope>
    <source>
        <strain evidence="9">Skiv_18-Q3-R9-52_MAXAC.067</strain>
    </source>
</reference>
<dbReference type="PROSITE" id="PS50110">
    <property type="entry name" value="RESPONSE_REGULATORY"/>
    <property type="match status" value="1"/>
</dbReference>
<dbReference type="Gene3D" id="3.40.50.180">
    <property type="entry name" value="Methylesterase CheB, C-terminal domain"/>
    <property type="match status" value="1"/>
</dbReference>
<dbReference type="EC" id="3.5.1.44" evidence="3"/>
<name>A0A9D7SEC7_9BACT</name>
<protein>
    <recommendedName>
        <fullName evidence="3">Protein-glutamate methylesterase/protein-glutamine glutaminase</fullName>
        <ecNumber evidence="3">3.1.1.61</ecNumber>
        <ecNumber evidence="3">3.5.1.44</ecNumber>
    </recommendedName>
</protein>
<proteinExistence type="inferred from homology"/>
<dbReference type="EMBL" id="JADKIO010000005">
    <property type="protein sequence ID" value="MBK9795353.1"/>
    <property type="molecule type" value="Genomic_DNA"/>
</dbReference>
<dbReference type="GO" id="GO:0005737">
    <property type="term" value="C:cytoplasm"/>
    <property type="evidence" value="ECO:0007669"/>
    <property type="project" value="UniProtKB-SubCell"/>
</dbReference>
<dbReference type="PANTHER" id="PTHR42872:SF3">
    <property type="entry name" value="PROTEIN-GLUTAMATE METHYLESTERASE_PROTEIN-GLUTAMINE GLUTAMINASE 1"/>
    <property type="match status" value="1"/>
</dbReference>
<accession>A0A9D7SEC7</accession>
<dbReference type="InterPro" id="IPR000673">
    <property type="entry name" value="Sig_transdc_resp-reg_Me-estase"/>
</dbReference>
<dbReference type="NCBIfam" id="NF001965">
    <property type="entry name" value="PRK00742.1"/>
    <property type="match status" value="1"/>
</dbReference>
<evidence type="ECO:0000256" key="4">
    <source>
        <dbReference type="PROSITE-ProRule" id="PRU00050"/>
    </source>
</evidence>
<evidence type="ECO:0000256" key="3">
    <source>
        <dbReference type="HAMAP-Rule" id="MF_00099"/>
    </source>
</evidence>
<feature type="modified residue" description="4-aspartylphosphate" evidence="3 5">
    <location>
        <position position="56"/>
    </location>
</feature>
<keyword evidence="3 5" id="KW-0597">Phosphoprotein</keyword>
<comment type="domain">
    <text evidence="3">Contains a C-terminal catalytic domain, and an N-terminal region which modulates catalytic activity.</text>
</comment>
<feature type="domain" description="CheB-type methylesterase" evidence="8">
    <location>
        <begin position="177"/>
        <end position="375"/>
    </location>
</feature>
<keyword evidence="1 3" id="KW-0378">Hydrolase</keyword>
<feature type="active site" evidence="3 4">
    <location>
        <position position="318"/>
    </location>
</feature>
<dbReference type="HAMAP" id="MF_00099">
    <property type="entry name" value="CheB_chemtxs"/>
    <property type="match status" value="1"/>
</dbReference>
<comment type="catalytic activity">
    <reaction evidence="3">
        <text>L-glutaminyl-[protein] + H2O = L-glutamyl-[protein] + NH4(+)</text>
        <dbReference type="Rhea" id="RHEA:16441"/>
        <dbReference type="Rhea" id="RHEA-COMP:10207"/>
        <dbReference type="Rhea" id="RHEA-COMP:10208"/>
        <dbReference type="ChEBI" id="CHEBI:15377"/>
        <dbReference type="ChEBI" id="CHEBI:28938"/>
        <dbReference type="ChEBI" id="CHEBI:29973"/>
        <dbReference type="ChEBI" id="CHEBI:30011"/>
        <dbReference type="EC" id="3.5.1.44"/>
    </reaction>
</comment>